<gene>
    <name evidence="6" type="ORF">OH76DRAFT_1337687</name>
</gene>
<dbReference type="InterPro" id="IPR006509">
    <property type="entry name" value="RBM39_SF"/>
</dbReference>
<keyword evidence="7" id="KW-1185">Reference proteome</keyword>
<dbReference type="Pfam" id="PF15519">
    <property type="entry name" value="RBM39linker"/>
    <property type="match status" value="1"/>
</dbReference>
<organism evidence="6 7">
    <name type="scientific">Lentinus brumalis</name>
    <dbReference type="NCBI Taxonomy" id="2498619"/>
    <lineage>
        <taxon>Eukaryota</taxon>
        <taxon>Fungi</taxon>
        <taxon>Dikarya</taxon>
        <taxon>Basidiomycota</taxon>
        <taxon>Agaricomycotina</taxon>
        <taxon>Agaricomycetes</taxon>
        <taxon>Polyporales</taxon>
        <taxon>Polyporaceae</taxon>
        <taxon>Lentinus</taxon>
    </lineage>
</organism>
<evidence type="ECO:0000256" key="2">
    <source>
        <dbReference type="ARBA" id="ARBA00022737"/>
    </source>
</evidence>
<feature type="domain" description="RRM" evidence="5">
    <location>
        <begin position="253"/>
        <end position="337"/>
    </location>
</feature>
<keyword evidence="2" id="KW-0677">Repeat</keyword>
<proteinExistence type="predicted"/>
<dbReference type="AlphaFoldDB" id="A0A371DTG2"/>
<dbReference type="InterPro" id="IPR035979">
    <property type="entry name" value="RBD_domain_sf"/>
</dbReference>
<dbReference type="GO" id="GO:0003723">
    <property type="term" value="F:RNA binding"/>
    <property type="evidence" value="ECO:0007669"/>
    <property type="project" value="UniProtKB-UniRule"/>
</dbReference>
<dbReference type="FunFam" id="3.30.70.330:FF:000172">
    <property type="entry name" value="RNA splicing factor Pad-1"/>
    <property type="match status" value="1"/>
</dbReference>
<dbReference type="PANTHER" id="PTHR48036">
    <property type="entry name" value="SPLICING FACTOR (PAD-1), PUTATIVE (AFU_ORTHOLOGUE AFUA_1G15810)-RELATED"/>
    <property type="match status" value="1"/>
</dbReference>
<dbReference type="NCBIfam" id="TIGR01622">
    <property type="entry name" value="SF-CC1"/>
    <property type="match status" value="1"/>
</dbReference>
<dbReference type="EMBL" id="KZ857381">
    <property type="protein sequence ID" value="RDX55795.1"/>
    <property type="molecule type" value="Genomic_DNA"/>
</dbReference>
<dbReference type="InterPro" id="IPR000504">
    <property type="entry name" value="RRM_dom"/>
</dbReference>
<evidence type="ECO:0000313" key="6">
    <source>
        <dbReference type="EMBL" id="RDX55795.1"/>
    </source>
</evidence>
<dbReference type="Pfam" id="PF00076">
    <property type="entry name" value="RRM_1"/>
    <property type="match status" value="3"/>
</dbReference>
<feature type="domain" description="RRM" evidence="5">
    <location>
        <begin position="13"/>
        <end position="93"/>
    </location>
</feature>
<keyword evidence="3 4" id="KW-0694">RNA-binding</keyword>
<dbReference type="STRING" id="139420.A0A371DTG2"/>
<dbReference type="SMART" id="SM00360">
    <property type="entry name" value="RRM"/>
    <property type="match status" value="3"/>
</dbReference>
<feature type="domain" description="RRM" evidence="5">
    <location>
        <begin position="118"/>
        <end position="196"/>
    </location>
</feature>
<evidence type="ECO:0000256" key="3">
    <source>
        <dbReference type="ARBA" id="ARBA00022884"/>
    </source>
</evidence>
<dbReference type="InterPro" id="IPR003954">
    <property type="entry name" value="RRM_euk-type"/>
</dbReference>
<dbReference type="InterPro" id="IPR029123">
    <property type="entry name" value="RBM39_linker"/>
</dbReference>
<dbReference type="InterPro" id="IPR012677">
    <property type="entry name" value="Nucleotide-bd_a/b_plait_sf"/>
</dbReference>
<dbReference type="PROSITE" id="PS50102">
    <property type="entry name" value="RRM"/>
    <property type="match status" value="3"/>
</dbReference>
<dbReference type="OrthoDB" id="5411533at2759"/>
<accession>A0A371DTG2</accession>
<dbReference type="CDD" id="cd12284">
    <property type="entry name" value="RRM2_RBM23_RBM39"/>
    <property type="match status" value="1"/>
</dbReference>
<dbReference type="CDD" id="cd12285">
    <property type="entry name" value="RRM3_RBM39_like"/>
    <property type="match status" value="1"/>
</dbReference>
<evidence type="ECO:0000259" key="5">
    <source>
        <dbReference type="PROSITE" id="PS50102"/>
    </source>
</evidence>
<reference evidence="6 7" key="1">
    <citation type="journal article" date="2018" name="Biotechnol. Biofuels">
        <title>Integrative visual omics of the white-rot fungus Polyporus brumalis exposes the biotechnological potential of its oxidative enzymes for delignifying raw plant biomass.</title>
        <authorList>
            <person name="Miyauchi S."/>
            <person name="Rancon A."/>
            <person name="Drula E."/>
            <person name="Hage H."/>
            <person name="Chaduli D."/>
            <person name="Favel A."/>
            <person name="Grisel S."/>
            <person name="Henrissat B."/>
            <person name="Herpoel-Gimbert I."/>
            <person name="Ruiz-Duenas F.J."/>
            <person name="Chevret D."/>
            <person name="Hainaut M."/>
            <person name="Lin J."/>
            <person name="Wang M."/>
            <person name="Pangilinan J."/>
            <person name="Lipzen A."/>
            <person name="Lesage-Meessen L."/>
            <person name="Navarro D."/>
            <person name="Riley R."/>
            <person name="Grigoriev I.V."/>
            <person name="Zhou S."/>
            <person name="Raouche S."/>
            <person name="Rosso M.N."/>
        </authorList>
    </citation>
    <scope>NUCLEOTIDE SEQUENCE [LARGE SCALE GENOMIC DNA]</scope>
    <source>
        <strain evidence="6 7">BRFM 1820</strain>
    </source>
</reference>
<evidence type="ECO:0000256" key="4">
    <source>
        <dbReference type="PROSITE-ProRule" id="PRU00176"/>
    </source>
</evidence>
<sequence length="344" mass="38396">MNEEPSPDDSEARSVFVSQLAARLTARDLGYFFEDKLGENTVMDSRIVTDRISRRSKGIGYVEFRSVELVDRAIALSGTVVMGLPIQIQHTEAERNRLHAGDGNLNLPPGVSAPHGGMQLYVGSLHFNLTESDIKQVFEPFGELEFVDLHRDPMTGRSKGYAFVQYKRSEDAKMALEQMDGFELAGRTLRVNTVHEKGNTRYAQQETLDEAGGGNLNAASRQALMQKLARIDPAPVKLEPVARPNIPQTMQSRSVLLKNMFDPEEETERDWDKDLAEDVKGECETKYGKVLAIKVEKESQGEIYVKFDTVESAKNAIEGLNGRWFGGRQITGTFISDAIMQAHQ</sequence>
<evidence type="ECO:0000256" key="1">
    <source>
        <dbReference type="ARBA" id="ARBA00022553"/>
    </source>
</evidence>
<dbReference type="Proteomes" id="UP000256964">
    <property type="component" value="Unassembled WGS sequence"/>
</dbReference>
<protein>
    <submittedName>
        <fullName evidence="6">Splicing factor CC1-like protein</fullName>
    </submittedName>
</protein>
<dbReference type="SUPFAM" id="SSF54928">
    <property type="entry name" value="RNA-binding domain, RBD"/>
    <property type="match status" value="2"/>
</dbReference>
<keyword evidence="1" id="KW-0597">Phosphoprotein</keyword>
<evidence type="ECO:0000313" key="7">
    <source>
        <dbReference type="Proteomes" id="UP000256964"/>
    </source>
</evidence>
<dbReference type="Gene3D" id="3.30.70.330">
    <property type="match status" value="3"/>
</dbReference>
<dbReference type="SMART" id="SM00361">
    <property type="entry name" value="RRM_1"/>
    <property type="match status" value="2"/>
</dbReference>
<name>A0A371DTG2_9APHY</name>
<dbReference type="GO" id="GO:0005634">
    <property type="term" value="C:nucleus"/>
    <property type="evidence" value="ECO:0007669"/>
    <property type="project" value="InterPro"/>
</dbReference>
<dbReference type="GO" id="GO:0006397">
    <property type="term" value="P:mRNA processing"/>
    <property type="evidence" value="ECO:0007669"/>
    <property type="project" value="InterPro"/>
</dbReference>